<sequence>MGPLAGSCKSKLLALQGQGEKPLVRLEKTHDRHPRVRQSLFPAVAVCFVCFCWCVARQLSARLSHRMGPPRLTSTVPNGLGNNMTITKTRPVFGTCTACSPSMVPCNPMRWRLSSPVIASNRHGTYRASRRVPRPGISTIQPLPAQPCLRRFFLTRQLYSKAARALSH</sequence>
<protein>
    <submittedName>
        <fullName evidence="1 2">Uncharacterized protein</fullName>
    </submittedName>
</protein>
<organism evidence="2 3">
    <name type="scientific">Magnaporthiopsis poae (strain ATCC 64411 / 73-15)</name>
    <name type="common">Kentucky bluegrass fungus</name>
    <name type="synonym">Magnaporthe poae</name>
    <dbReference type="NCBI Taxonomy" id="644358"/>
    <lineage>
        <taxon>Eukaryota</taxon>
        <taxon>Fungi</taxon>
        <taxon>Dikarya</taxon>
        <taxon>Ascomycota</taxon>
        <taxon>Pezizomycotina</taxon>
        <taxon>Sordariomycetes</taxon>
        <taxon>Sordariomycetidae</taxon>
        <taxon>Magnaporthales</taxon>
        <taxon>Magnaporthaceae</taxon>
        <taxon>Magnaporthiopsis</taxon>
    </lineage>
</organism>
<reference evidence="3" key="1">
    <citation type="submission" date="2010-05" db="EMBL/GenBank/DDBJ databases">
        <title>The genome sequence of Magnaporthe poae strain ATCC 64411.</title>
        <authorList>
            <person name="Ma L.-J."/>
            <person name="Dead R."/>
            <person name="Young S."/>
            <person name="Zeng Q."/>
            <person name="Koehrsen M."/>
            <person name="Alvarado L."/>
            <person name="Berlin A."/>
            <person name="Chapman S.B."/>
            <person name="Chen Z."/>
            <person name="Freedman E."/>
            <person name="Gellesch M."/>
            <person name="Goldberg J."/>
            <person name="Griggs A."/>
            <person name="Gujja S."/>
            <person name="Heilman E.R."/>
            <person name="Heiman D."/>
            <person name="Hepburn T."/>
            <person name="Howarth C."/>
            <person name="Jen D."/>
            <person name="Larson L."/>
            <person name="Mehta T."/>
            <person name="Neiman D."/>
            <person name="Pearson M."/>
            <person name="Roberts A."/>
            <person name="Saif S."/>
            <person name="Shea T."/>
            <person name="Shenoy N."/>
            <person name="Sisk P."/>
            <person name="Stolte C."/>
            <person name="Sykes S."/>
            <person name="Walk T."/>
            <person name="White J."/>
            <person name="Yandava C."/>
            <person name="Haas B."/>
            <person name="Nusbaum C."/>
            <person name="Birren B."/>
        </authorList>
    </citation>
    <scope>NUCLEOTIDE SEQUENCE [LARGE SCALE GENOMIC DNA]</scope>
    <source>
        <strain evidence="3">ATCC 64411 / 73-15</strain>
    </source>
</reference>
<evidence type="ECO:0000313" key="1">
    <source>
        <dbReference type="EMBL" id="KLU89692.1"/>
    </source>
</evidence>
<dbReference type="EMBL" id="GL876973">
    <property type="protein sequence ID" value="KLU89692.1"/>
    <property type="molecule type" value="Genomic_DNA"/>
</dbReference>
<reference evidence="2" key="4">
    <citation type="journal article" date="2015" name="G3 (Bethesda)">
        <title>Genome sequences of three phytopathogenic species of the Magnaporthaceae family of fungi.</title>
        <authorList>
            <person name="Okagaki L.H."/>
            <person name="Nunes C.C."/>
            <person name="Sailsbery J."/>
            <person name="Clay B."/>
            <person name="Brown D."/>
            <person name="John T."/>
            <person name="Oh Y."/>
            <person name="Young N."/>
            <person name="Fitzgerald M."/>
            <person name="Haas B.J."/>
            <person name="Zeng Q."/>
            <person name="Young S."/>
            <person name="Adiconis X."/>
            <person name="Fan L."/>
            <person name="Levin J.Z."/>
            <person name="Mitchell T.K."/>
            <person name="Okubara P.A."/>
            <person name="Farman M.L."/>
            <person name="Kohn L.M."/>
            <person name="Birren B."/>
            <person name="Ma L.-J."/>
            <person name="Dean R.A."/>
        </authorList>
    </citation>
    <scope>NUCLEOTIDE SEQUENCE</scope>
    <source>
        <strain evidence="2">ATCC 64411 / 73-15</strain>
    </source>
</reference>
<gene>
    <name evidence="1" type="ORF">MAPG_08662</name>
</gene>
<evidence type="ECO:0000313" key="3">
    <source>
        <dbReference type="Proteomes" id="UP000011715"/>
    </source>
</evidence>
<dbReference type="VEuPathDB" id="FungiDB:MAPG_08662"/>
<dbReference type="AlphaFoldDB" id="A0A0C4E7Y0"/>
<name>A0A0C4E7Y0_MAGP6</name>
<reference evidence="1" key="2">
    <citation type="submission" date="2010-05" db="EMBL/GenBank/DDBJ databases">
        <title>The Genome Sequence of Magnaporthe poae strain ATCC 64411.</title>
        <authorList>
            <consortium name="The Broad Institute Genome Sequencing Platform"/>
            <consortium name="Broad Institute Genome Sequencing Center for Infectious Disease"/>
            <person name="Ma L.-J."/>
            <person name="Dead R."/>
            <person name="Young S."/>
            <person name="Zeng Q."/>
            <person name="Koehrsen M."/>
            <person name="Alvarado L."/>
            <person name="Berlin A."/>
            <person name="Chapman S.B."/>
            <person name="Chen Z."/>
            <person name="Freedman E."/>
            <person name="Gellesch M."/>
            <person name="Goldberg J."/>
            <person name="Griggs A."/>
            <person name="Gujja S."/>
            <person name="Heilman E.R."/>
            <person name="Heiman D."/>
            <person name="Hepburn T."/>
            <person name="Howarth C."/>
            <person name="Jen D."/>
            <person name="Larson L."/>
            <person name="Mehta T."/>
            <person name="Neiman D."/>
            <person name="Pearson M."/>
            <person name="Roberts A."/>
            <person name="Saif S."/>
            <person name="Shea T."/>
            <person name="Shenoy N."/>
            <person name="Sisk P."/>
            <person name="Stolte C."/>
            <person name="Sykes S."/>
            <person name="Walk T."/>
            <person name="White J."/>
            <person name="Yandava C."/>
            <person name="Haas B."/>
            <person name="Nusbaum C."/>
            <person name="Birren B."/>
        </authorList>
    </citation>
    <scope>NUCLEOTIDE SEQUENCE</scope>
    <source>
        <strain evidence="1">ATCC 64411</strain>
    </source>
</reference>
<reference evidence="2" key="5">
    <citation type="submission" date="2015-06" db="UniProtKB">
        <authorList>
            <consortium name="EnsemblFungi"/>
        </authorList>
    </citation>
    <scope>IDENTIFICATION</scope>
    <source>
        <strain evidence="2">ATCC 64411</strain>
    </source>
</reference>
<reference evidence="1" key="3">
    <citation type="submission" date="2011-03" db="EMBL/GenBank/DDBJ databases">
        <title>Annotation of Magnaporthe poae ATCC 64411.</title>
        <authorList>
            <person name="Ma L.-J."/>
            <person name="Dead R."/>
            <person name="Young S.K."/>
            <person name="Zeng Q."/>
            <person name="Gargeya S."/>
            <person name="Fitzgerald M."/>
            <person name="Haas B."/>
            <person name="Abouelleil A."/>
            <person name="Alvarado L."/>
            <person name="Arachchi H.M."/>
            <person name="Berlin A."/>
            <person name="Brown A."/>
            <person name="Chapman S.B."/>
            <person name="Chen Z."/>
            <person name="Dunbar C."/>
            <person name="Freedman E."/>
            <person name="Gearin G."/>
            <person name="Gellesch M."/>
            <person name="Goldberg J."/>
            <person name="Griggs A."/>
            <person name="Gujja S."/>
            <person name="Heiman D."/>
            <person name="Howarth C."/>
            <person name="Larson L."/>
            <person name="Lui A."/>
            <person name="MacDonald P.J.P."/>
            <person name="Mehta T."/>
            <person name="Montmayeur A."/>
            <person name="Murphy C."/>
            <person name="Neiman D."/>
            <person name="Pearson M."/>
            <person name="Priest M."/>
            <person name="Roberts A."/>
            <person name="Saif S."/>
            <person name="Shea T."/>
            <person name="Shenoy N."/>
            <person name="Sisk P."/>
            <person name="Stolte C."/>
            <person name="Sykes S."/>
            <person name="Yandava C."/>
            <person name="Wortman J."/>
            <person name="Nusbaum C."/>
            <person name="Birren B."/>
        </authorList>
    </citation>
    <scope>NUCLEOTIDE SEQUENCE</scope>
    <source>
        <strain evidence="1">ATCC 64411</strain>
    </source>
</reference>
<evidence type="ECO:0000313" key="2">
    <source>
        <dbReference type="EnsemblFungi" id="MAPG_08662T0"/>
    </source>
</evidence>
<proteinExistence type="predicted"/>
<keyword evidence="3" id="KW-1185">Reference proteome</keyword>
<dbReference type="EMBL" id="ADBL01002096">
    <property type="status" value="NOT_ANNOTATED_CDS"/>
    <property type="molecule type" value="Genomic_DNA"/>
</dbReference>
<dbReference type="EnsemblFungi" id="MAPG_08662T0">
    <property type="protein sequence ID" value="MAPG_08662T0"/>
    <property type="gene ID" value="MAPG_08662"/>
</dbReference>
<accession>A0A0C4E7Y0</accession>
<dbReference type="Proteomes" id="UP000011715">
    <property type="component" value="Unassembled WGS sequence"/>
</dbReference>